<protein>
    <recommendedName>
        <fullName evidence="2">HTH cro/C1-type domain-containing protein</fullName>
    </recommendedName>
</protein>
<feature type="domain" description="HTH cro/C1-type" evidence="2">
    <location>
        <begin position="10"/>
        <end position="64"/>
    </location>
</feature>
<comment type="caution">
    <text evidence="3">The sequence shown here is derived from an EMBL/GenBank/DDBJ whole genome shotgun (WGS) entry which is preliminary data.</text>
</comment>
<dbReference type="GO" id="GO:0003677">
    <property type="term" value="F:DNA binding"/>
    <property type="evidence" value="ECO:0007669"/>
    <property type="project" value="UniProtKB-KW"/>
</dbReference>
<evidence type="ECO:0000256" key="1">
    <source>
        <dbReference type="ARBA" id="ARBA00023125"/>
    </source>
</evidence>
<dbReference type="Proteomes" id="UP000012589">
    <property type="component" value="Unassembled WGS sequence"/>
</dbReference>
<name>N2A7N5_9FIRM</name>
<evidence type="ECO:0000259" key="2">
    <source>
        <dbReference type="PROSITE" id="PS50943"/>
    </source>
</evidence>
<organism evidence="3 4">
    <name type="scientific">Eubacterium plexicaudatum ASF492</name>
    <dbReference type="NCBI Taxonomy" id="1235802"/>
    <lineage>
        <taxon>Bacteria</taxon>
        <taxon>Bacillati</taxon>
        <taxon>Bacillota</taxon>
        <taxon>Clostridia</taxon>
        <taxon>Eubacteriales</taxon>
        <taxon>Eubacteriaceae</taxon>
        <taxon>Eubacterium</taxon>
    </lineage>
</organism>
<keyword evidence="4" id="KW-1185">Reference proteome</keyword>
<evidence type="ECO:0000313" key="3">
    <source>
        <dbReference type="EMBL" id="EMZ22090.1"/>
    </source>
</evidence>
<sequence length="97" mass="11343">MNQLLVGKFITQKRKEKNLTQEQLAEKIGVSNKTISKWETGKCMPDYSVIELLCEELNITLAELMNGEEDEKSIHTYDNEQIVEMLKEIRNLKTKRK</sequence>
<dbReference type="Pfam" id="PF01381">
    <property type="entry name" value="HTH_3"/>
    <property type="match status" value="1"/>
</dbReference>
<dbReference type="SMART" id="SM00530">
    <property type="entry name" value="HTH_XRE"/>
    <property type="match status" value="1"/>
</dbReference>
<dbReference type="InterPro" id="IPR001387">
    <property type="entry name" value="Cro/C1-type_HTH"/>
</dbReference>
<dbReference type="SUPFAM" id="SSF47413">
    <property type="entry name" value="lambda repressor-like DNA-binding domains"/>
    <property type="match status" value="1"/>
</dbReference>
<dbReference type="PANTHER" id="PTHR46558">
    <property type="entry name" value="TRACRIPTIONAL REGULATORY PROTEIN-RELATED-RELATED"/>
    <property type="match status" value="1"/>
</dbReference>
<dbReference type="Gene3D" id="1.10.260.40">
    <property type="entry name" value="lambda repressor-like DNA-binding domains"/>
    <property type="match status" value="1"/>
</dbReference>
<dbReference type="InterPro" id="IPR010982">
    <property type="entry name" value="Lambda_DNA-bd_dom_sf"/>
</dbReference>
<evidence type="ECO:0000313" key="4">
    <source>
        <dbReference type="Proteomes" id="UP000012589"/>
    </source>
</evidence>
<dbReference type="PANTHER" id="PTHR46558:SF4">
    <property type="entry name" value="DNA-BIDING PHAGE PROTEIN"/>
    <property type="match status" value="1"/>
</dbReference>
<dbReference type="AlphaFoldDB" id="N2A7N5"/>
<dbReference type="STRING" id="1235802.C823_04178"/>
<gene>
    <name evidence="3" type="ORF">C823_04178</name>
</gene>
<dbReference type="PATRIC" id="fig|1235802.3.peg.4441"/>
<proteinExistence type="predicted"/>
<accession>N2A7N5</accession>
<reference evidence="3 4" key="1">
    <citation type="journal article" date="2014" name="Genome Announc.">
        <title>Draft genome sequences of the altered schaedler flora, a defined bacterial community from gnotobiotic mice.</title>
        <authorList>
            <person name="Wannemuehler M.J."/>
            <person name="Overstreet A.M."/>
            <person name="Ward D.V."/>
            <person name="Phillips G.J."/>
        </authorList>
    </citation>
    <scope>NUCLEOTIDE SEQUENCE [LARGE SCALE GENOMIC DNA]</scope>
    <source>
        <strain evidence="3 4">ASF492</strain>
    </source>
</reference>
<dbReference type="EMBL" id="AQFT01000124">
    <property type="protein sequence ID" value="EMZ22090.1"/>
    <property type="molecule type" value="Genomic_DNA"/>
</dbReference>
<keyword evidence="1" id="KW-0238">DNA-binding</keyword>
<dbReference type="CDD" id="cd00093">
    <property type="entry name" value="HTH_XRE"/>
    <property type="match status" value="1"/>
</dbReference>
<dbReference type="PROSITE" id="PS50943">
    <property type="entry name" value="HTH_CROC1"/>
    <property type="match status" value="1"/>
</dbReference>
<dbReference type="HOGENOM" id="CLU_066192_2_1_9"/>
<dbReference type="eggNOG" id="COG1396">
    <property type="taxonomic scope" value="Bacteria"/>
</dbReference>